<gene>
    <name evidence="3" type="ordered locus">Saut_1454</name>
</gene>
<dbReference type="HOGENOM" id="CLU_1676937_0_0_7"/>
<dbReference type="InterPro" id="IPR027385">
    <property type="entry name" value="Beta-barrel_OMP"/>
</dbReference>
<dbReference type="KEGG" id="sua:Saut_1454"/>
<evidence type="ECO:0000313" key="4">
    <source>
        <dbReference type="Proteomes" id="UP000007803"/>
    </source>
</evidence>
<dbReference type="AlphaFoldDB" id="E0UUC6"/>
<proteinExistence type="predicted"/>
<dbReference type="InterPro" id="IPR011250">
    <property type="entry name" value="OMP/PagP_B-barrel"/>
</dbReference>
<organism evidence="3 4">
    <name type="scientific">Sulfurimonas autotrophica (strain ATCC BAA-671 / DSM 16294 / JCM 11897 / OK10)</name>
    <dbReference type="NCBI Taxonomy" id="563040"/>
    <lineage>
        <taxon>Bacteria</taxon>
        <taxon>Pseudomonadati</taxon>
        <taxon>Campylobacterota</taxon>
        <taxon>Epsilonproteobacteria</taxon>
        <taxon>Campylobacterales</taxon>
        <taxon>Sulfurimonadaceae</taxon>
        <taxon>Sulfurimonas</taxon>
    </lineage>
</organism>
<name>E0UUC6_SULAO</name>
<evidence type="ECO:0000313" key="3">
    <source>
        <dbReference type="EMBL" id="ADN09501.1"/>
    </source>
</evidence>
<accession>E0UUC6</accession>
<dbReference type="EMBL" id="CP002205">
    <property type="protein sequence ID" value="ADN09501.1"/>
    <property type="molecule type" value="Genomic_DNA"/>
</dbReference>
<evidence type="ECO:0000259" key="2">
    <source>
        <dbReference type="Pfam" id="PF13505"/>
    </source>
</evidence>
<sequence>MAANNGVYVGFDVGSNRISMDSGNTHIATDNSGMQTVKIGYNINYNNRIAIFYQHINLSDGNGYSYGVNYDYLFSLMKQTKLFVGASFGHSNLAYNDTVQDMKGLIYGGEFGLLYDLNKYFSLEVGYRAYKSNVDSSDTNIKVNNIQNWYAGLNYQF</sequence>
<feature type="domain" description="Outer membrane protein beta-barrel" evidence="2">
    <location>
        <begin position="5"/>
        <end position="157"/>
    </location>
</feature>
<reference evidence="4" key="1">
    <citation type="journal article" date="2010" name="Stand. Genomic Sci.">
        <title>Complete genome sequence of Sulfurimonas autotrophica type strain (OK10).</title>
        <authorList>
            <person name="Sikorski J."/>
            <person name="Munk C."/>
            <person name="Lapidus A."/>
            <person name="Djao O."/>
            <person name="Lucas S."/>
            <person name="Glavina Del Rio T."/>
            <person name="Nolan M."/>
            <person name="Tice H."/>
            <person name="Han C."/>
            <person name="Cheng J."/>
            <person name="Tapia R."/>
            <person name="Goodwin L."/>
            <person name="Pitluck S."/>
            <person name="Liolios K."/>
            <person name="Ivanova N."/>
            <person name="Mavromatis K."/>
            <person name="Mikhailova N."/>
            <person name="Pati A."/>
            <person name="Sims D."/>
            <person name="Meincke L."/>
            <person name="Brettin T."/>
            <person name="Detter J."/>
            <person name="Chen A."/>
            <person name="Palaniappan K."/>
            <person name="Land M."/>
            <person name="Hauser L."/>
            <person name="Chang Y."/>
            <person name="Jeffries C."/>
            <person name="Rohde M."/>
            <person name="Lang E."/>
            <person name="Spring S."/>
            <person name="Goker M."/>
            <person name="Woyke T."/>
            <person name="Bristow J."/>
            <person name="Eisen J."/>
            <person name="Markowitz V."/>
            <person name="Hugenholtz P."/>
            <person name="Kyrpides N."/>
            <person name="Klenk H."/>
        </authorList>
    </citation>
    <scope>NUCLEOTIDE SEQUENCE [LARGE SCALE GENOMIC DNA]</scope>
    <source>
        <strain evidence="4">ATCC BAA-671 / DSM 16294 / JCM 11897 / OK10</strain>
    </source>
</reference>
<dbReference type="STRING" id="563040.Saut_1454"/>
<dbReference type="Proteomes" id="UP000007803">
    <property type="component" value="Chromosome"/>
</dbReference>
<keyword evidence="1" id="KW-0732">Signal</keyword>
<dbReference type="Pfam" id="PF13505">
    <property type="entry name" value="OMP_b-brl"/>
    <property type="match status" value="1"/>
</dbReference>
<keyword evidence="4" id="KW-1185">Reference proteome</keyword>
<dbReference type="Gene3D" id="2.40.160.20">
    <property type="match status" value="1"/>
</dbReference>
<protein>
    <submittedName>
        <fullName evidence="3">Outer membrane insertion C-terminal signal</fullName>
    </submittedName>
</protein>
<evidence type="ECO:0000256" key="1">
    <source>
        <dbReference type="ARBA" id="ARBA00022729"/>
    </source>
</evidence>
<dbReference type="SUPFAM" id="SSF56925">
    <property type="entry name" value="OMPA-like"/>
    <property type="match status" value="1"/>
</dbReference>